<gene>
    <name evidence="1" type="ORF">MM415B00647_0046</name>
</gene>
<name>A0A6M3J018_9ZZZZ</name>
<organism evidence="1">
    <name type="scientific">viral metagenome</name>
    <dbReference type="NCBI Taxonomy" id="1070528"/>
    <lineage>
        <taxon>unclassified sequences</taxon>
        <taxon>metagenomes</taxon>
        <taxon>organismal metagenomes</taxon>
    </lineage>
</organism>
<accession>A0A6M3J018</accession>
<sequence>MASENFLARDDYGVTQGVKNLTTASGVVTYTAKTGRDSDGFVIDRIIRVTTTSGNNMAITLPDGVYYGQTILVIFEVEANAETLDVTASTGDSATQMTAAGGFHYAIWSGPTIGWTKIAGDAGE</sequence>
<protein>
    <submittedName>
        <fullName evidence="1">Uncharacterized protein</fullName>
    </submittedName>
</protein>
<reference evidence="1" key="1">
    <citation type="submission" date="2020-03" db="EMBL/GenBank/DDBJ databases">
        <title>The deep terrestrial virosphere.</title>
        <authorList>
            <person name="Holmfeldt K."/>
            <person name="Nilsson E."/>
            <person name="Simone D."/>
            <person name="Lopez-Fernandez M."/>
            <person name="Wu X."/>
            <person name="de Brujin I."/>
            <person name="Lundin D."/>
            <person name="Andersson A."/>
            <person name="Bertilsson S."/>
            <person name="Dopson M."/>
        </authorList>
    </citation>
    <scope>NUCLEOTIDE SEQUENCE</scope>
    <source>
        <strain evidence="1">MM415B00647</strain>
    </source>
</reference>
<dbReference type="AlphaFoldDB" id="A0A6M3J018"/>
<dbReference type="EMBL" id="MT141491">
    <property type="protein sequence ID" value="QJA63173.1"/>
    <property type="molecule type" value="Genomic_DNA"/>
</dbReference>
<proteinExistence type="predicted"/>
<evidence type="ECO:0000313" key="1">
    <source>
        <dbReference type="EMBL" id="QJA63173.1"/>
    </source>
</evidence>